<dbReference type="AlphaFoldDB" id="A0A177DPF8"/>
<gene>
    <name evidence="1" type="ORF">CC77DRAFT_868861</name>
</gene>
<evidence type="ECO:0000313" key="1">
    <source>
        <dbReference type="EMBL" id="OAG21337.1"/>
    </source>
</evidence>
<dbReference type="VEuPathDB" id="FungiDB:CC77DRAFT_868861"/>
<dbReference type="RefSeq" id="XP_018386758.1">
    <property type="nucleotide sequence ID" value="XM_018533486.1"/>
</dbReference>
<dbReference type="EMBL" id="KV441477">
    <property type="protein sequence ID" value="OAG21337.1"/>
    <property type="molecule type" value="Genomic_DNA"/>
</dbReference>
<keyword evidence="2" id="KW-1185">Reference proteome</keyword>
<evidence type="ECO:0000313" key="2">
    <source>
        <dbReference type="Proteomes" id="UP000077248"/>
    </source>
</evidence>
<dbReference type="KEGG" id="aalt:CC77DRAFT_868861"/>
<reference evidence="1 2" key="1">
    <citation type="submission" date="2016-05" db="EMBL/GenBank/DDBJ databases">
        <title>Comparative analysis of secretome profiles of manganese(II)-oxidizing ascomycete fungi.</title>
        <authorList>
            <consortium name="DOE Joint Genome Institute"/>
            <person name="Zeiner C.A."/>
            <person name="Purvine S.O."/>
            <person name="Zink E.M."/>
            <person name="Wu S."/>
            <person name="Pasa-Tolic L."/>
            <person name="Chaput D.L."/>
            <person name="Haridas S."/>
            <person name="Grigoriev I.V."/>
            <person name="Santelli C.M."/>
            <person name="Hansel C.M."/>
        </authorList>
    </citation>
    <scope>NUCLEOTIDE SEQUENCE [LARGE SCALE GENOMIC DNA]</scope>
    <source>
        <strain evidence="1 2">SRC1lrK2f</strain>
    </source>
</reference>
<name>A0A177DPF8_ALTAL</name>
<accession>A0A177DPF8</accession>
<dbReference type="GeneID" id="29119080"/>
<proteinExistence type="predicted"/>
<dbReference type="Proteomes" id="UP000077248">
    <property type="component" value="Unassembled WGS sequence"/>
</dbReference>
<organism evidence="1 2">
    <name type="scientific">Alternaria alternata</name>
    <name type="common">Alternaria rot fungus</name>
    <name type="synonym">Torula alternata</name>
    <dbReference type="NCBI Taxonomy" id="5599"/>
    <lineage>
        <taxon>Eukaryota</taxon>
        <taxon>Fungi</taxon>
        <taxon>Dikarya</taxon>
        <taxon>Ascomycota</taxon>
        <taxon>Pezizomycotina</taxon>
        <taxon>Dothideomycetes</taxon>
        <taxon>Pleosporomycetidae</taxon>
        <taxon>Pleosporales</taxon>
        <taxon>Pleosporineae</taxon>
        <taxon>Pleosporaceae</taxon>
        <taxon>Alternaria</taxon>
        <taxon>Alternaria sect. Alternaria</taxon>
        <taxon>Alternaria alternata complex</taxon>
    </lineage>
</organism>
<sequence length="159" mass="18000">MATRRSSRTLRFWAIYGTMPLSELRTFHPKVHRRPASLSRWDSLRQRMSSRRAQWRDSETLPIWFSKGRSHLLSLPVGRPAGRKAHNGWVVLQSSSSASSLLHSPRKQLVSQVQVQASNVFLGTQRKKLVCMVTQVASSNIEIEAKSLKVPGITLVTQI</sequence>
<protein>
    <submittedName>
        <fullName evidence="1">Uncharacterized protein</fullName>
    </submittedName>
</protein>